<dbReference type="PROSITE" id="PS50995">
    <property type="entry name" value="HTH_MARR_2"/>
    <property type="match status" value="1"/>
</dbReference>
<dbReference type="InterPro" id="IPR036388">
    <property type="entry name" value="WH-like_DNA-bd_sf"/>
</dbReference>
<dbReference type="PANTHER" id="PTHR33164:SF101">
    <property type="entry name" value="TRANSCRIPTIONAL REPRESSOR MPRA"/>
    <property type="match status" value="1"/>
</dbReference>
<keyword evidence="3" id="KW-0804">Transcription</keyword>
<dbReference type="PROSITE" id="PS01117">
    <property type="entry name" value="HTH_MARR_1"/>
    <property type="match status" value="1"/>
</dbReference>
<dbReference type="InterPro" id="IPR000835">
    <property type="entry name" value="HTH_MarR-typ"/>
</dbReference>
<feature type="domain" description="HTH marR-type" evidence="4">
    <location>
        <begin position="28"/>
        <end position="161"/>
    </location>
</feature>
<proteinExistence type="predicted"/>
<evidence type="ECO:0000256" key="2">
    <source>
        <dbReference type="ARBA" id="ARBA00023125"/>
    </source>
</evidence>
<dbReference type="EMBL" id="JBHSRD010000006">
    <property type="protein sequence ID" value="MFC6008793.1"/>
    <property type="molecule type" value="Genomic_DNA"/>
</dbReference>
<dbReference type="InterPro" id="IPR039422">
    <property type="entry name" value="MarR/SlyA-like"/>
</dbReference>
<dbReference type="InterPro" id="IPR023187">
    <property type="entry name" value="Tscrpt_reg_MarR-type_CS"/>
</dbReference>
<gene>
    <name evidence="5" type="ORF">ACFQDO_16795</name>
</gene>
<comment type="caution">
    <text evidence="5">The sequence shown here is derived from an EMBL/GenBank/DDBJ whole genome shotgun (WGS) entry which is preliminary data.</text>
</comment>
<dbReference type="Pfam" id="PF01047">
    <property type="entry name" value="MarR"/>
    <property type="match status" value="1"/>
</dbReference>
<dbReference type="PANTHER" id="PTHR33164">
    <property type="entry name" value="TRANSCRIPTIONAL REGULATOR, MARR FAMILY"/>
    <property type="match status" value="1"/>
</dbReference>
<sequence>MPKPLRLRFDPVARAQQLWRERWGADDSMAAATSIMRVQQLLIARYDEALRAHGLTFARYEALVLLTFSRTGQLPLSKIGERLMVHPTSVTNIVQRLEQAGLVERTPNPRDGRGTLAGITAEGRRVVQLATGDLVGLDFGLEALDGAERGQLFTLLRKVRVAASDFTD</sequence>
<evidence type="ECO:0000313" key="5">
    <source>
        <dbReference type="EMBL" id="MFC6008793.1"/>
    </source>
</evidence>
<dbReference type="Gene3D" id="1.10.10.10">
    <property type="entry name" value="Winged helix-like DNA-binding domain superfamily/Winged helix DNA-binding domain"/>
    <property type="match status" value="1"/>
</dbReference>
<organism evidence="5 6">
    <name type="scientific">Angustibacter luteus</name>
    <dbReference type="NCBI Taxonomy" id="658456"/>
    <lineage>
        <taxon>Bacteria</taxon>
        <taxon>Bacillati</taxon>
        <taxon>Actinomycetota</taxon>
        <taxon>Actinomycetes</taxon>
        <taxon>Kineosporiales</taxon>
        <taxon>Kineosporiaceae</taxon>
    </lineage>
</organism>
<dbReference type="RefSeq" id="WP_345714736.1">
    <property type="nucleotide sequence ID" value="NZ_BAABFP010000002.1"/>
</dbReference>
<reference evidence="6" key="1">
    <citation type="journal article" date="2019" name="Int. J. Syst. Evol. Microbiol.">
        <title>The Global Catalogue of Microorganisms (GCM) 10K type strain sequencing project: providing services to taxonomists for standard genome sequencing and annotation.</title>
        <authorList>
            <consortium name="The Broad Institute Genomics Platform"/>
            <consortium name="The Broad Institute Genome Sequencing Center for Infectious Disease"/>
            <person name="Wu L."/>
            <person name="Ma J."/>
        </authorList>
    </citation>
    <scope>NUCLEOTIDE SEQUENCE [LARGE SCALE GENOMIC DNA]</scope>
    <source>
        <strain evidence="6">KACC 14249</strain>
    </source>
</reference>
<keyword evidence="6" id="KW-1185">Reference proteome</keyword>
<evidence type="ECO:0000256" key="3">
    <source>
        <dbReference type="ARBA" id="ARBA00023163"/>
    </source>
</evidence>
<protein>
    <submittedName>
        <fullName evidence="5">MarR family winged helix-turn-helix transcriptional regulator</fullName>
    </submittedName>
</protein>
<evidence type="ECO:0000259" key="4">
    <source>
        <dbReference type="PROSITE" id="PS50995"/>
    </source>
</evidence>
<accession>A0ABW1JJE5</accession>
<keyword evidence="1" id="KW-0805">Transcription regulation</keyword>
<evidence type="ECO:0000313" key="6">
    <source>
        <dbReference type="Proteomes" id="UP001596189"/>
    </source>
</evidence>
<dbReference type="SMART" id="SM00347">
    <property type="entry name" value="HTH_MARR"/>
    <property type="match status" value="1"/>
</dbReference>
<dbReference type="InterPro" id="IPR036390">
    <property type="entry name" value="WH_DNA-bd_sf"/>
</dbReference>
<dbReference type="SUPFAM" id="SSF46785">
    <property type="entry name" value="Winged helix' DNA-binding domain"/>
    <property type="match status" value="1"/>
</dbReference>
<dbReference type="Proteomes" id="UP001596189">
    <property type="component" value="Unassembled WGS sequence"/>
</dbReference>
<evidence type="ECO:0000256" key="1">
    <source>
        <dbReference type="ARBA" id="ARBA00023015"/>
    </source>
</evidence>
<name>A0ABW1JJE5_9ACTN</name>
<keyword evidence="2" id="KW-0238">DNA-binding</keyword>